<organism evidence="2">
    <name type="scientific">Penaeus semisulcatus majanivirus</name>
    <dbReference type="NCBI Taxonomy" id="2984274"/>
    <lineage>
        <taxon>Viruses</taxon>
        <taxon>Viruses incertae sedis</taxon>
        <taxon>Naldaviricetes</taxon>
        <taxon>Nimaviridae</taxon>
    </lineage>
</organism>
<feature type="region of interest" description="Disordered" evidence="1">
    <location>
        <begin position="368"/>
        <end position="433"/>
    </location>
</feature>
<proteinExistence type="predicted"/>
<feature type="region of interest" description="Disordered" evidence="1">
    <location>
        <begin position="485"/>
        <end position="505"/>
    </location>
</feature>
<feature type="compositionally biased region" description="Basic and acidic residues" evidence="1">
    <location>
        <begin position="335"/>
        <end position="349"/>
    </location>
</feature>
<feature type="region of interest" description="Disordered" evidence="1">
    <location>
        <begin position="325"/>
        <end position="349"/>
    </location>
</feature>
<feature type="compositionally biased region" description="Basic and acidic residues" evidence="1">
    <location>
        <begin position="1023"/>
        <end position="1037"/>
    </location>
</feature>
<feature type="region of interest" description="Disordered" evidence="1">
    <location>
        <begin position="1022"/>
        <end position="1071"/>
    </location>
</feature>
<accession>A0A9C7F7Q4</accession>
<feature type="compositionally biased region" description="Acidic residues" evidence="1">
    <location>
        <begin position="396"/>
        <end position="433"/>
    </location>
</feature>
<protein>
    <submittedName>
        <fullName evidence="2">Uncharacterized protein</fullName>
    </submittedName>
</protein>
<feature type="compositionally biased region" description="Low complexity" evidence="1">
    <location>
        <begin position="1038"/>
        <end position="1054"/>
    </location>
</feature>
<feature type="compositionally biased region" description="Polar residues" evidence="1">
    <location>
        <begin position="373"/>
        <end position="383"/>
    </location>
</feature>
<feature type="compositionally biased region" description="Basic residues" evidence="1">
    <location>
        <begin position="490"/>
        <end position="505"/>
    </location>
</feature>
<feature type="compositionally biased region" description="Basic and acidic residues" evidence="1">
    <location>
        <begin position="384"/>
        <end position="395"/>
    </location>
</feature>
<reference evidence="2" key="1">
    <citation type="submission" date="2022-10" db="EMBL/GenBank/DDBJ databases">
        <title>Genome sequences of endogenous nimaviruses in decapod crustaceans.</title>
        <authorList>
            <person name="Kawato S."/>
            <person name="Nozaki R."/>
            <person name="Kondo H."/>
            <person name="Hirono I."/>
        </authorList>
    </citation>
    <scope>NUCLEOTIDE SEQUENCE</scope>
    <source>
        <strain evidence="2">Kagawa2020</strain>
    </source>
</reference>
<name>A0A9C7F7Q4_9VIRU</name>
<evidence type="ECO:0000313" key="2">
    <source>
        <dbReference type="EMBL" id="BDT62218.1"/>
    </source>
</evidence>
<sequence>MDREANSDDTLTTESVRDSNNTIKAKLGETIKIIDVETQKHKNHGVKLQNSIEQINRLTRNALRTHLKGTKATVCTTYSKDNFVCQKIGGTYVSSEDDLSMGYPVLRKTSTNVVLLLSLGVKWNEKHETYKLTRVEIGRVEKTERDISINSTITFSDGPTIVREGHISYNSTASLRDVIPLYSCNDLDVKAFSSYVTVMVEAERNTFSIQIDNCPQLIRSGSNESGISMFTEWTAYTIRNIDKCIEELGENVLLEKTTNTDNNKYYTRIRDRLSERMKIAEDGAHIQNINLKRVLSLQEGSMRDENEELLSTIISFIKEEKESILSSTHPKEKRKLREEAKQKDDESTKRKSLDILLGKIFETIDSSEEERVISNSPRNTTFSEIHRSSGNHDGEYNEDGEDGDNDDDYDDDDDDNDEDDDDEEEDDDGDDGDELMAFADRLARRIHRLGLLNLVPPLTTKIEKIEKIRDFPMLEWSYPHANHENPISIQKKRRNKKNKRKTRRSKTVSFSLLREVEHLGGNTNNLKMLFKDMHNMANEDELIEFNSCYDQYKHTIEGVYLNALYNRNLSEKFSWDTGCRMRRTLRLYMTASLFSSRYPKMHKIVNRERKRYLEYIIRYTLFSLIDAMTIVHGTDIKERMVRTIVDHLSDHENLLEFTSALKIWMCEFQNYATGQYWLDGISATSGTLEKGPTGESCALFTPIAKHMRVMKIRKRDFCSDKDHLAATKGVAKDRMYQRLSRMNSNPLLLINLTTGEGILSIASSSDRYDNHTIVEKSIGGVDTINFRHIVRPFKRVTLKRNRSTEENVQFVDDGFDLGFVDIFLDRKHWIEILKNRGLFDLVAVGKLTTASRDDKKTNSSRKSTMMNNANSINIKVMSSLYDEYGRTISHIPDEMIQDMNKLLGVEGFKRAIRAQAPSKIRIVICDGDDDVPRLLIDANHCYSKCDSKTIAFPIRYVSSMFTPRYSAGVTKKLDVGPPKKEDKNFDIIFKRHQSNCDDMSRRINEVHKCLVNLERKRRSLASRIREGKVKSSKRKADSCNNNNNDDKNNSNNSNTERSTRKKMKNKGSQDK</sequence>
<dbReference type="EMBL" id="LC738873">
    <property type="protein sequence ID" value="BDT62218.1"/>
    <property type="molecule type" value="Genomic_DNA"/>
</dbReference>
<evidence type="ECO:0000256" key="1">
    <source>
        <dbReference type="SAM" id="MobiDB-lite"/>
    </source>
</evidence>